<sequence length="373" mass="41947">MVEGLNLYELPSRKQFYNKFKGSGENCNNECTKNIKDSLSAFPSEGDFQNKILRASYAAFKMKPEDTPFYNDRWNFLYYWIGDQLWDNLGKEPKDSTFTPLMTMLCGNMSSAPEQGGYRVICTSTIGKKLFEERKIVFEHYHDYGTAKVQLQGGAPNCDKKWSGYLNGIASACEAVRTDCRRNERVNDAYCNNFSNSYILYCDMVELLELYCKKVTELSDKEGEANTCSSEKKELRTSLESNLLAAQEALTKATTTSSITSIFGTLAATAFSYLLYKYKPWSSWFGNHTSGSSRRSNRKRRSAGQNFDASTEDTLTEYSIETSTVGPTENSTRARTVRSSAAPYTRPSTTGQSTGGRRNNNTPGRGMVGYQNM</sequence>
<evidence type="ECO:0000256" key="1">
    <source>
        <dbReference type="SAM" id="MobiDB-lite"/>
    </source>
</evidence>
<organism evidence="2 3">
    <name type="scientific">Plasmodium coatneyi</name>
    <dbReference type="NCBI Taxonomy" id="208452"/>
    <lineage>
        <taxon>Eukaryota</taxon>
        <taxon>Sar</taxon>
        <taxon>Alveolata</taxon>
        <taxon>Apicomplexa</taxon>
        <taxon>Aconoidasida</taxon>
        <taxon>Haemosporida</taxon>
        <taxon>Plasmodiidae</taxon>
        <taxon>Plasmodium</taxon>
    </lineage>
</organism>
<dbReference type="InterPro" id="IPR008780">
    <property type="entry name" value="Plasmodium_Vir"/>
</dbReference>
<dbReference type="KEGG" id="pcot:PCOAH_00042170"/>
<feature type="compositionally biased region" description="Low complexity" evidence="1">
    <location>
        <begin position="355"/>
        <end position="365"/>
    </location>
</feature>
<proteinExistence type="predicted"/>
<dbReference type="EMBL" id="CP016250">
    <property type="protein sequence ID" value="ANQ09756.1"/>
    <property type="molecule type" value="Genomic_DNA"/>
</dbReference>
<feature type="region of interest" description="Disordered" evidence="1">
    <location>
        <begin position="289"/>
        <end position="373"/>
    </location>
</feature>
<evidence type="ECO:0000313" key="3">
    <source>
        <dbReference type="Proteomes" id="UP000092716"/>
    </source>
</evidence>
<dbReference type="GeneID" id="30910948"/>
<dbReference type="OrthoDB" id="380569at2759"/>
<feature type="compositionally biased region" description="Polar residues" evidence="1">
    <location>
        <begin position="316"/>
        <end position="339"/>
    </location>
</feature>
<protein>
    <submittedName>
        <fullName evidence="2">KIR-like protein</fullName>
    </submittedName>
</protein>
<gene>
    <name evidence="2" type="ORF">PCOAH_00042170</name>
</gene>
<keyword evidence="3" id="KW-1185">Reference proteome</keyword>
<evidence type="ECO:0000313" key="2">
    <source>
        <dbReference type="EMBL" id="ANQ09756.1"/>
    </source>
</evidence>
<dbReference type="VEuPathDB" id="PlasmoDB:PCOAH_00042170"/>
<dbReference type="Pfam" id="PF05795">
    <property type="entry name" value="Plasmodium_Vir"/>
    <property type="match status" value="1"/>
</dbReference>
<reference evidence="3" key="1">
    <citation type="submission" date="2016-06" db="EMBL/GenBank/DDBJ databases">
        <title>First high quality genome sequence of Plasmodium coatneyi using continuous long reads from single molecule, real-time sequencing.</title>
        <authorList>
            <person name="Chien J.-T."/>
            <person name="Pakala S.B."/>
            <person name="Geraldo J.A."/>
            <person name="Lapp S.A."/>
            <person name="Barnwell J.W."/>
            <person name="Kissinger J.C."/>
            <person name="Galinski M.R."/>
            <person name="Humphrey J.C."/>
        </authorList>
    </citation>
    <scope>NUCLEOTIDE SEQUENCE [LARGE SCALE GENOMIC DNA]</scope>
    <source>
        <strain evidence="3">Hackeri</strain>
    </source>
</reference>
<dbReference type="Proteomes" id="UP000092716">
    <property type="component" value="Chromosome 12"/>
</dbReference>
<accession>A0A1B1E427</accession>
<dbReference type="RefSeq" id="XP_019916451.1">
    <property type="nucleotide sequence ID" value="XM_020061001.1"/>
</dbReference>
<dbReference type="AlphaFoldDB" id="A0A1B1E427"/>
<name>A0A1B1E427_9APIC</name>